<dbReference type="InterPro" id="IPR000719">
    <property type="entry name" value="Prot_kinase_dom"/>
</dbReference>
<keyword evidence="6" id="KW-1185">Reference proteome</keyword>
<dbReference type="Pfam" id="PF13855">
    <property type="entry name" value="LRR_8"/>
    <property type="match status" value="1"/>
</dbReference>
<evidence type="ECO:0000256" key="3">
    <source>
        <dbReference type="PROSITE-ProRule" id="PRU10141"/>
    </source>
</evidence>
<dbReference type="SUPFAM" id="SSF52058">
    <property type="entry name" value="L domain-like"/>
    <property type="match status" value="1"/>
</dbReference>
<comment type="caution">
    <text evidence="5">The sequence shown here is derived from an EMBL/GenBank/DDBJ whole genome shotgun (WGS) entry which is preliminary data.</text>
</comment>
<dbReference type="GO" id="GO:0005737">
    <property type="term" value="C:cytoplasm"/>
    <property type="evidence" value="ECO:0007669"/>
    <property type="project" value="TreeGrafter"/>
</dbReference>
<dbReference type="InterPro" id="IPR017441">
    <property type="entry name" value="Protein_kinase_ATP_BS"/>
</dbReference>
<dbReference type="InterPro" id="IPR032675">
    <property type="entry name" value="LRR_dom_sf"/>
</dbReference>
<dbReference type="Gene3D" id="1.10.510.10">
    <property type="entry name" value="Transferase(Phosphotransferase) domain 1"/>
    <property type="match status" value="1"/>
</dbReference>
<dbReference type="Pfam" id="PF00069">
    <property type="entry name" value="Pkinase"/>
    <property type="match status" value="1"/>
</dbReference>
<evidence type="ECO:0000313" key="5">
    <source>
        <dbReference type="EMBL" id="NYE84054.1"/>
    </source>
</evidence>
<dbReference type="GO" id="GO:0004672">
    <property type="term" value="F:protein kinase activity"/>
    <property type="evidence" value="ECO:0007669"/>
    <property type="project" value="InterPro"/>
</dbReference>
<dbReference type="SMART" id="SM00369">
    <property type="entry name" value="LRR_TYP"/>
    <property type="match status" value="5"/>
</dbReference>
<gene>
    <name evidence="5" type="ORF">FHW18_003325</name>
</gene>
<name>A0A7Y9IW39_9BURK</name>
<dbReference type="PROSITE" id="PS00107">
    <property type="entry name" value="PROTEIN_KINASE_ATP"/>
    <property type="match status" value="1"/>
</dbReference>
<dbReference type="InterPro" id="IPR001611">
    <property type="entry name" value="Leu-rich_rpt"/>
</dbReference>
<evidence type="ECO:0000256" key="1">
    <source>
        <dbReference type="ARBA" id="ARBA00022614"/>
    </source>
</evidence>
<dbReference type="SUPFAM" id="SSF56112">
    <property type="entry name" value="Protein kinase-like (PK-like)"/>
    <property type="match status" value="1"/>
</dbReference>
<proteinExistence type="predicted"/>
<keyword evidence="3" id="KW-0547">Nucleotide-binding</keyword>
<dbReference type="AlphaFoldDB" id="A0A7Y9IW39"/>
<organism evidence="5 6">
    <name type="scientific">Pigmentiphaga litoralis</name>
    <dbReference type="NCBI Taxonomy" id="516702"/>
    <lineage>
        <taxon>Bacteria</taxon>
        <taxon>Pseudomonadati</taxon>
        <taxon>Pseudomonadota</taxon>
        <taxon>Betaproteobacteria</taxon>
        <taxon>Burkholderiales</taxon>
        <taxon>Alcaligenaceae</taxon>
        <taxon>Pigmentiphaga</taxon>
    </lineage>
</organism>
<feature type="domain" description="Protein kinase" evidence="4">
    <location>
        <begin position="207"/>
        <end position="452"/>
    </location>
</feature>
<dbReference type="InterPro" id="IPR011009">
    <property type="entry name" value="Kinase-like_dom_sf"/>
</dbReference>
<evidence type="ECO:0000313" key="6">
    <source>
        <dbReference type="Proteomes" id="UP000542125"/>
    </source>
</evidence>
<protein>
    <recommendedName>
        <fullName evidence="4">Protein kinase domain-containing protein</fullName>
    </recommendedName>
</protein>
<keyword evidence="2" id="KW-0677">Repeat</keyword>
<dbReference type="GO" id="GO:0005524">
    <property type="term" value="F:ATP binding"/>
    <property type="evidence" value="ECO:0007669"/>
    <property type="project" value="UniProtKB-UniRule"/>
</dbReference>
<dbReference type="PANTHER" id="PTHR48051">
    <property type="match status" value="1"/>
</dbReference>
<dbReference type="PROSITE" id="PS50011">
    <property type="entry name" value="PROTEIN_KINASE_DOM"/>
    <property type="match status" value="1"/>
</dbReference>
<dbReference type="InterPro" id="IPR050216">
    <property type="entry name" value="LRR_domain-containing"/>
</dbReference>
<dbReference type="PROSITE" id="PS51450">
    <property type="entry name" value="LRR"/>
    <property type="match status" value="1"/>
</dbReference>
<reference evidence="5 6" key="1">
    <citation type="submission" date="2020-07" db="EMBL/GenBank/DDBJ databases">
        <title>Genomic Encyclopedia of Type Strains, Phase IV (KMG-V): Genome sequencing to study the core and pangenomes of soil and plant-associated prokaryotes.</title>
        <authorList>
            <person name="Whitman W."/>
        </authorList>
    </citation>
    <scope>NUCLEOTIDE SEQUENCE [LARGE SCALE GENOMIC DNA]</scope>
    <source>
        <strain evidence="5 6">SAS40</strain>
    </source>
</reference>
<keyword evidence="3" id="KW-0067">ATP-binding</keyword>
<dbReference type="PANTHER" id="PTHR48051:SF1">
    <property type="entry name" value="RAS SUPPRESSOR PROTEIN 1"/>
    <property type="match status" value="1"/>
</dbReference>
<dbReference type="SMART" id="SM00364">
    <property type="entry name" value="LRR_BAC"/>
    <property type="match status" value="3"/>
</dbReference>
<dbReference type="Gene3D" id="3.80.10.10">
    <property type="entry name" value="Ribonuclease Inhibitor"/>
    <property type="match status" value="1"/>
</dbReference>
<evidence type="ECO:0000259" key="4">
    <source>
        <dbReference type="PROSITE" id="PS50011"/>
    </source>
</evidence>
<keyword evidence="1" id="KW-0433">Leucine-rich repeat</keyword>
<evidence type="ECO:0000256" key="2">
    <source>
        <dbReference type="ARBA" id="ARBA00022737"/>
    </source>
</evidence>
<dbReference type="Proteomes" id="UP000542125">
    <property type="component" value="Unassembled WGS sequence"/>
</dbReference>
<feature type="binding site" evidence="3">
    <location>
        <position position="246"/>
    </location>
    <ligand>
        <name>ATP</name>
        <dbReference type="ChEBI" id="CHEBI:30616"/>
    </ligand>
</feature>
<dbReference type="RefSeq" id="WP_179587789.1">
    <property type="nucleotide sequence ID" value="NZ_JACBYR010000001.1"/>
</dbReference>
<accession>A0A7Y9IW39</accession>
<dbReference type="InterPro" id="IPR003591">
    <property type="entry name" value="Leu-rich_rpt_typical-subtyp"/>
</dbReference>
<sequence>MDTLTPLRAGQLAGIQRLSLSAGLTEIPDEVYGLADSLEILDLSNNALRDLPHDLSRLTKLRVIFLSNNAFEHVPEVLGTLPSLTMVGFKANRIRHLPAASLPPHLRWLILTDNDLDTLPDALGHCTDIQKLMLAGNRLSALPNSMAACHKLELLRIAANRFESLPDWLFDLPRLSWLAYAGNPCCRMDDAAVAAQARVGAVSWNRLALKQVLGQGASGVIHQADLMADTGSHDSAAAMPRNVAVKIYKGAVTSDGSPESEMAACVAAGAHPHLIPLEATLADHPAGTPGLVMSLIDPGFTDLAGPPSLASCTRDVYAPGTVFTVETARRIAAGIASAAAHLHALGIMHGDLYGHNILRNTQGDSLLGDFGAASFYALGDAQRATALQRLEVRAFGCLLEELIAQVDPEAAAPGDKQASSRLARMIALRDACLSPVPTQRPLFPEIAAALAE</sequence>
<dbReference type="EMBL" id="JACBYR010000001">
    <property type="protein sequence ID" value="NYE84054.1"/>
    <property type="molecule type" value="Genomic_DNA"/>
</dbReference>